<accession>A0A9P7VLI5</accession>
<reference evidence="1" key="1">
    <citation type="submission" date="2020-11" db="EMBL/GenBank/DDBJ databases">
        <title>Adaptations for nitrogen fixation in a non-lichenized fungal sporocarp promotes dispersal by wood-feeding termites.</title>
        <authorList>
            <consortium name="DOE Joint Genome Institute"/>
            <person name="Koch R.A."/>
            <person name="Yoon G."/>
            <person name="Arayal U."/>
            <person name="Lail K."/>
            <person name="Amirebrahimi M."/>
            <person name="Labutti K."/>
            <person name="Lipzen A."/>
            <person name="Riley R."/>
            <person name="Barry K."/>
            <person name="Henrissat B."/>
            <person name="Grigoriev I.V."/>
            <person name="Herr J.R."/>
            <person name="Aime M.C."/>
        </authorList>
    </citation>
    <scope>NUCLEOTIDE SEQUENCE</scope>
    <source>
        <strain evidence="1">MCA 3950</strain>
    </source>
</reference>
<name>A0A9P7VLI5_9AGAR</name>
<organism evidence="1 2">
    <name type="scientific">Guyanagaster necrorhizus</name>
    <dbReference type="NCBI Taxonomy" id="856835"/>
    <lineage>
        <taxon>Eukaryota</taxon>
        <taxon>Fungi</taxon>
        <taxon>Dikarya</taxon>
        <taxon>Basidiomycota</taxon>
        <taxon>Agaricomycotina</taxon>
        <taxon>Agaricomycetes</taxon>
        <taxon>Agaricomycetidae</taxon>
        <taxon>Agaricales</taxon>
        <taxon>Marasmiineae</taxon>
        <taxon>Physalacriaceae</taxon>
        <taxon>Guyanagaster</taxon>
    </lineage>
</organism>
<dbReference type="GeneID" id="66103228"/>
<dbReference type="OrthoDB" id="3065043at2759"/>
<sequence>MTRICRPQRVFHSIFCTRILLLIMKQRRPPSSPILDSTDLTIFMPRSEATDSSALASSSSPA</sequence>
<evidence type="ECO:0000313" key="2">
    <source>
        <dbReference type="Proteomes" id="UP000812287"/>
    </source>
</evidence>
<keyword evidence="2" id="KW-1185">Reference proteome</keyword>
<protein>
    <submittedName>
        <fullName evidence="1">Uncharacterized protein</fullName>
    </submittedName>
</protein>
<comment type="caution">
    <text evidence="1">The sequence shown here is derived from an EMBL/GenBank/DDBJ whole genome shotgun (WGS) entry which is preliminary data.</text>
</comment>
<dbReference type="RefSeq" id="XP_043035666.1">
    <property type="nucleotide sequence ID" value="XM_043180932.1"/>
</dbReference>
<evidence type="ECO:0000313" key="1">
    <source>
        <dbReference type="EMBL" id="KAG7442166.1"/>
    </source>
</evidence>
<dbReference type="AlphaFoldDB" id="A0A9P7VLI5"/>
<gene>
    <name evidence="1" type="ORF">BT62DRAFT_447013</name>
</gene>
<dbReference type="Proteomes" id="UP000812287">
    <property type="component" value="Unassembled WGS sequence"/>
</dbReference>
<proteinExistence type="predicted"/>
<dbReference type="EMBL" id="MU250553">
    <property type="protein sequence ID" value="KAG7442166.1"/>
    <property type="molecule type" value="Genomic_DNA"/>
</dbReference>